<dbReference type="GO" id="GO:0009307">
    <property type="term" value="P:DNA restriction-modification system"/>
    <property type="evidence" value="ECO:0007669"/>
    <property type="project" value="UniProtKB-KW"/>
</dbReference>
<gene>
    <name evidence="7" type="ORF">D1345_22975</name>
</gene>
<dbReference type="AlphaFoldDB" id="A0AAD0WAR5"/>
<dbReference type="InterPro" id="IPR000055">
    <property type="entry name" value="Restrct_endonuc_typeI_TRD"/>
</dbReference>
<proteinExistence type="inferred from homology"/>
<dbReference type="Gene3D" id="3.40.50.150">
    <property type="entry name" value="Vaccinia Virus protein VP39"/>
    <property type="match status" value="1"/>
</dbReference>
<evidence type="ECO:0008006" key="9">
    <source>
        <dbReference type="Google" id="ProtNLM"/>
    </source>
</evidence>
<evidence type="ECO:0000259" key="6">
    <source>
        <dbReference type="Pfam" id="PF02384"/>
    </source>
</evidence>
<dbReference type="KEGG" id="crz:D1345_22975"/>
<evidence type="ECO:0000259" key="5">
    <source>
        <dbReference type="Pfam" id="PF01420"/>
    </source>
</evidence>
<reference evidence="7 8" key="1">
    <citation type="submission" date="2018-08" db="EMBL/GenBank/DDBJ databases">
        <title>Complete genome sequence of JP2-74.</title>
        <authorList>
            <person name="Wu L."/>
        </authorList>
    </citation>
    <scope>NUCLEOTIDE SEQUENCE [LARGE SCALE GENOMIC DNA]</scope>
    <source>
        <strain evidence="7 8">JP2-74</strain>
    </source>
</reference>
<organism evidence="7 8">
    <name type="scientific">Chromobacterium rhizoryzae</name>
    <dbReference type="NCBI Taxonomy" id="1778675"/>
    <lineage>
        <taxon>Bacteria</taxon>
        <taxon>Pseudomonadati</taxon>
        <taxon>Pseudomonadota</taxon>
        <taxon>Betaproteobacteria</taxon>
        <taxon>Neisseriales</taxon>
        <taxon>Chromobacteriaceae</taxon>
        <taxon>Chromobacterium</taxon>
    </lineage>
</organism>
<feature type="domain" description="DNA methylase adenine-specific" evidence="6">
    <location>
        <begin position="257"/>
        <end position="400"/>
    </location>
</feature>
<keyword evidence="3" id="KW-0680">Restriction system</keyword>
<dbReference type="EMBL" id="CP031968">
    <property type="protein sequence ID" value="AXT48852.1"/>
    <property type="molecule type" value="Genomic_DNA"/>
</dbReference>
<evidence type="ECO:0000313" key="7">
    <source>
        <dbReference type="EMBL" id="AXT48852.1"/>
    </source>
</evidence>
<evidence type="ECO:0000256" key="1">
    <source>
        <dbReference type="ARBA" id="ARBA00006594"/>
    </source>
</evidence>
<dbReference type="InterPro" id="IPR029063">
    <property type="entry name" value="SAM-dependent_MTases_sf"/>
</dbReference>
<name>A0AAD0WAR5_9NEIS</name>
<dbReference type="SUPFAM" id="SSF53335">
    <property type="entry name" value="S-adenosyl-L-methionine-dependent methyltransferases"/>
    <property type="match status" value="1"/>
</dbReference>
<comment type="similarity">
    <text evidence="2">Belongs to the type-I restriction system S methylase family.</text>
</comment>
<dbReference type="GO" id="GO:0008170">
    <property type="term" value="F:N-methyltransferase activity"/>
    <property type="evidence" value="ECO:0007669"/>
    <property type="project" value="InterPro"/>
</dbReference>
<dbReference type="GO" id="GO:0003677">
    <property type="term" value="F:DNA binding"/>
    <property type="evidence" value="ECO:0007669"/>
    <property type="project" value="UniProtKB-KW"/>
</dbReference>
<dbReference type="Pfam" id="PF02384">
    <property type="entry name" value="N6_Mtase"/>
    <property type="match status" value="1"/>
</dbReference>
<comment type="similarity">
    <text evidence="1">Belongs to the N(4)/N(6)-methyltransferase family.</text>
</comment>
<dbReference type="Gene3D" id="3.90.220.20">
    <property type="entry name" value="DNA methylase specificity domains"/>
    <property type="match status" value="1"/>
</dbReference>
<feature type="domain" description="Type I restriction modification DNA specificity" evidence="5">
    <location>
        <begin position="407"/>
        <end position="575"/>
    </location>
</feature>
<protein>
    <recommendedName>
        <fullName evidence="9">Restriction endonuclease subunit S</fullName>
    </recommendedName>
</protein>
<dbReference type="PANTHER" id="PTHR30408:SF12">
    <property type="entry name" value="TYPE I RESTRICTION ENZYME MJAVIII SPECIFICITY SUBUNIT"/>
    <property type="match status" value="1"/>
</dbReference>
<evidence type="ECO:0000256" key="4">
    <source>
        <dbReference type="ARBA" id="ARBA00023125"/>
    </source>
</evidence>
<dbReference type="InterPro" id="IPR052021">
    <property type="entry name" value="Type-I_RS_S_subunit"/>
</dbReference>
<dbReference type="PANTHER" id="PTHR30408">
    <property type="entry name" value="TYPE-1 RESTRICTION ENZYME ECOKI SPECIFICITY PROTEIN"/>
    <property type="match status" value="1"/>
</dbReference>
<evidence type="ECO:0000256" key="3">
    <source>
        <dbReference type="ARBA" id="ARBA00022747"/>
    </source>
</evidence>
<dbReference type="Proteomes" id="UP000259465">
    <property type="component" value="Chromosome"/>
</dbReference>
<accession>A0AAD0WAR5</accession>
<dbReference type="InterPro" id="IPR044946">
    <property type="entry name" value="Restrct_endonuc_typeI_TRD_sf"/>
</dbReference>
<dbReference type="Pfam" id="PF01420">
    <property type="entry name" value="Methylase_S"/>
    <property type="match status" value="1"/>
</dbReference>
<dbReference type="SUPFAM" id="SSF116734">
    <property type="entry name" value="DNA methylase specificity domain"/>
    <property type="match status" value="1"/>
</dbReference>
<evidence type="ECO:0000313" key="8">
    <source>
        <dbReference type="Proteomes" id="UP000259465"/>
    </source>
</evidence>
<sequence>MGISQSSAFQHTMARTDTPATKAYWQLADLARLDGAHDAQLFAMTWLAAGRMVALQQAGGVFAVRELVEPHAWEKLVDAGFPAEAHNLISAHWSSAVGNDVSRRVAAADIVSGLEMELGVQRWDVLPCLSESSGRRDYAEGTFIPEMSSLLMDMVDAPPDSEVWIPFDVKGQLTVEALRRGWRVLATSPLASWPLIRQLLLTIETGQPQPPSIRMESGVDTIDISDLRADYGLVVPPFGMRIKDSRIWNWGIAKTRSHEQFTRSESWALFEFGHRINQRIVFVTLQGVLFALGQEQRLREYLLSTPFHALQTVVSLPPGTLGTTALSGAILKFDGAGPTNKVFMADLVSGRRSLQEAGDILSAARKMVLEQLASDKSRWVGCEEIAENEYSFAPSRYLRQVADLGDKVVKLGDLCGAVRPPATTKEVSSFEVAEVGLPDLNNWQSINYNIEKTTYLKSEPKEASLVKPGDVVIAIKGSVGRVALMGEAARSRPTVVSQSCLALRLNSKQQHLPAEVLVMYLRSPHGQAQLAGLQVGAGVPHISPNTLLGAVSIPMPSAERCQEILRDYDRLCELELQIASLEGEMTDIARQRWPGNQIDDSKGGIHE</sequence>
<keyword evidence="4" id="KW-0238">DNA-binding</keyword>
<dbReference type="InterPro" id="IPR003356">
    <property type="entry name" value="DNA_methylase_A-5"/>
</dbReference>
<evidence type="ECO:0000256" key="2">
    <source>
        <dbReference type="ARBA" id="ARBA00010923"/>
    </source>
</evidence>
<dbReference type="CDD" id="cd16961">
    <property type="entry name" value="RMtype1_S_TRD-CR_like"/>
    <property type="match status" value="1"/>
</dbReference>
<keyword evidence="8" id="KW-1185">Reference proteome</keyword>